<evidence type="ECO:0000256" key="1">
    <source>
        <dbReference type="SAM" id="MobiDB-lite"/>
    </source>
</evidence>
<evidence type="ECO:0000259" key="2">
    <source>
        <dbReference type="Pfam" id="PF13824"/>
    </source>
</evidence>
<feature type="region of interest" description="Disordered" evidence="1">
    <location>
        <begin position="122"/>
        <end position="150"/>
    </location>
</feature>
<gene>
    <name evidence="4" type="ORF">GcM1_235088</name>
</gene>
<comment type="caution">
    <text evidence="4">The sequence shown here is derived from an EMBL/GenBank/DDBJ whole genome shotgun (WGS) entry which is preliminary data.</text>
</comment>
<evidence type="ECO:0000259" key="3">
    <source>
        <dbReference type="Pfam" id="PF20179"/>
    </source>
</evidence>
<proteinExistence type="predicted"/>
<reference evidence="4 5" key="1">
    <citation type="journal article" date="2018" name="BMC Genomics">
        <title>Comparative genome analyses reveal sequence features reflecting distinct modes of host-adaptation between dicot and monocot powdery mildew.</title>
        <authorList>
            <person name="Wu Y."/>
            <person name="Ma X."/>
            <person name="Pan Z."/>
            <person name="Kale S.D."/>
            <person name="Song Y."/>
            <person name="King H."/>
            <person name="Zhang Q."/>
            <person name="Presley C."/>
            <person name="Deng X."/>
            <person name="Wei C.I."/>
            <person name="Xiao S."/>
        </authorList>
    </citation>
    <scope>NUCLEOTIDE SEQUENCE [LARGE SCALE GENOMIC DNA]</scope>
    <source>
        <strain evidence="4">UMSG1</strain>
    </source>
</reference>
<feature type="domain" description="Mitochondrial splicing suppressor 51-like C-terminal" evidence="3">
    <location>
        <begin position="302"/>
        <end position="481"/>
    </location>
</feature>
<protein>
    <submittedName>
        <fullName evidence="4">Protein MSS51, mitochondrial</fullName>
    </submittedName>
</protein>
<dbReference type="InterPro" id="IPR046824">
    <property type="entry name" value="Mss51-like_C"/>
</dbReference>
<evidence type="ECO:0000313" key="4">
    <source>
        <dbReference type="EMBL" id="RKF75233.1"/>
    </source>
</evidence>
<dbReference type="PANTHER" id="PTHR28069:SF1">
    <property type="entry name" value="PROTEIN MSS51, MITOCHONDRIAL"/>
    <property type="match status" value="1"/>
</dbReference>
<dbReference type="Pfam" id="PF13824">
    <property type="entry name" value="zf-Mss51"/>
    <property type="match status" value="1"/>
</dbReference>
<dbReference type="EMBL" id="MCBS01023529">
    <property type="protein sequence ID" value="RKF75233.1"/>
    <property type="molecule type" value="Genomic_DNA"/>
</dbReference>
<evidence type="ECO:0000313" key="5">
    <source>
        <dbReference type="Proteomes" id="UP000285326"/>
    </source>
</evidence>
<dbReference type="PANTHER" id="PTHR28069">
    <property type="entry name" value="GH20023P"/>
    <property type="match status" value="1"/>
</dbReference>
<name>A0A420IL26_9PEZI</name>
<dbReference type="AlphaFoldDB" id="A0A420IL26"/>
<dbReference type="SUPFAM" id="SSF144232">
    <property type="entry name" value="HIT/MYND zinc finger-like"/>
    <property type="match status" value="1"/>
</dbReference>
<organism evidence="4 5">
    <name type="scientific">Golovinomyces cichoracearum</name>
    <dbReference type="NCBI Taxonomy" id="62708"/>
    <lineage>
        <taxon>Eukaryota</taxon>
        <taxon>Fungi</taxon>
        <taxon>Dikarya</taxon>
        <taxon>Ascomycota</taxon>
        <taxon>Pezizomycotina</taxon>
        <taxon>Leotiomycetes</taxon>
        <taxon>Erysiphales</taxon>
        <taxon>Erysiphaceae</taxon>
        <taxon>Golovinomyces</taxon>
    </lineage>
</organism>
<dbReference type="GO" id="GO:0005739">
    <property type="term" value="C:mitochondrion"/>
    <property type="evidence" value="ECO:0007669"/>
    <property type="project" value="GOC"/>
</dbReference>
<dbReference type="GO" id="GO:0033617">
    <property type="term" value="P:mitochondrial respiratory chain complex IV assembly"/>
    <property type="evidence" value="ECO:0007669"/>
    <property type="project" value="TreeGrafter"/>
</dbReference>
<accession>A0A420IL26</accession>
<sequence>MLNTTSYKCRRCFRLTRSIEIFNRDTKEYQRLEPTARRFSARSLRTRAREPTPNQHVLARRISSSVRFQISSTSEYIKSQTKLSGDKNEDLRLLTPDNLFHPFSKSPLQTIRERAKFIKRNAHCPHPDHHQTRLPTSPDDPEARKKTTGGLPPALVSFDCPDCGIPTYCSEGHWADDYEAHLEICDTLRQVNEDDHDLHSGRFFPEFSYPTYQIEEAMINMTNWDTLLYSREFQAINNERSLRQATKLLTYPITIGSILHELSPYNIKKGGRLTVEGLKSLSALRYNLHPPKSGAGPGIKGLRPKSPPVRIFVVGARAESSLPRDVWMQLVYLFPRSDFHLVLIGPESMMNRDQEFPLPERTSNNPFGAIVEDRISPQLKISTYVEYYHTLHKANHFYPYDPYFDCFMLFHPGIGHPVGSHEWRETIPLLLETKVPILATGYTQFDMERDVNWVKENSKGEVDILLEPEENRFRSLRWDLNEMDPQDITCSNWGVWAFRGKRYEAERANLK</sequence>
<feature type="domain" description="Mitochondrial splicing suppressor 51 zinc-finger" evidence="2">
    <location>
        <begin position="124"/>
        <end position="198"/>
    </location>
</feature>
<dbReference type="Pfam" id="PF20179">
    <property type="entry name" value="MSS51_C"/>
    <property type="match status" value="1"/>
</dbReference>
<dbReference type="Proteomes" id="UP000285326">
    <property type="component" value="Unassembled WGS sequence"/>
</dbReference>
<dbReference type="InterPro" id="IPR032717">
    <property type="entry name" value="Mss51_Znf"/>
</dbReference>